<sequence>MQFETTKNQLLWKNIELISTRNNKKLLNGIAGSVGPCSMTALMGPSGAGKTTLLNALAARLPQDVKLYGEILLNGTRRDNSTWSRIMGYVEQEFNTYEYQTVYETMKFADSVKLNVGDEKVFEIMNILGLANVKDNYAINLSGGERKRLSIAVELLGNPPILFLDEPTSGLDSFNAINILELLKKLTEMGKTILVTIHQPSYQMVKYFEKIILLSQGGMVYEGSCDGCISFFEENGFVLPPRTNPTDFFLDTISMDTRTTESVQDSNAKISRIIKAWKRKNTQHPVLVEDPIRAVDYKGRSVIFGALFLRNITDYLRKKTYLLVKIFQKIIFILIFGLAYLRMGYFENDMFSRKGAYIFLVLNNLFGICAPIFNVFPQEKKTIIRERRSGMYSGYTAFLAKYVSEIPINLVYELLYVAILYWIIGLNSDAGRFFICLIIIGSLILFSIAFGLTISTVSPAANIAQIIGSTFILLFTVYSGAFNSTSTIPAWLRWMIYISPAYYAYTALLQNQLNGTAFIDNNGSVVTGEQVIAMNDSIIIETWWCILLIWLYTLGWIVVGCVALQIVTRNNIGLEKSKENVDENIKLN</sequence>
<evidence type="ECO:0000256" key="8">
    <source>
        <dbReference type="SAM" id="Phobius"/>
    </source>
</evidence>
<dbReference type="GO" id="GO:0016020">
    <property type="term" value="C:membrane"/>
    <property type="evidence" value="ECO:0007669"/>
    <property type="project" value="UniProtKB-SubCell"/>
</dbReference>
<evidence type="ECO:0000256" key="6">
    <source>
        <dbReference type="ARBA" id="ARBA00022989"/>
    </source>
</evidence>
<dbReference type="GO" id="GO:0016887">
    <property type="term" value="F:ATP hydrolysis activity"/>
    <property type="evidence" value="ECO:0007669"/>
    <property type="project" value="InterPro"/>
</dbReference>
<keyword evidence="11" id="KW-1185">Reference proteome</keyword>
<dbReference type="AlphaFoldDB" id="A0A9P6GVK0"/>
<feature type="transmembrane region" description="Helical" evidence="8">
    <location>
        <begin position="463"/>
        <end position="482"/>
    </location>
</feature>
<dbReference type="Pfam" id="PF01061">
    <property type="entry name" value="ABC2_membrane"/>
    <property type="match status" value="1"/>
</dbReference>
<feature type="domain" description="ABC transporter" evidence="9">
    <location>
        <begin position="10"/>
        <end position="241"/>
    </location>
</feature>
<feature type="transmembrane region" description="Helical" evidence="8">
    <location>
        <begin position="326"/>
        <end position="345"/>
    </location>
</feature>
<dbReference type="InterPro" id="IPR050352">
    <property type="entry name" value="ABCG_transporters"/>
</dbReference>
<dbReference type="EMBL" id="SBJO01000502">
    <property type="protein sequence ID" value="KAF9760827.1"/>
    <property type="molecule type" value="Genomic_DNA"/>
</dbReference>
<evidence type="ECO:0000256" key="3">
    <source>
        <dbReference type="ARBA" id="ARBA00022692"/>
    </source>
</evidence>
<dbReference type="CDD" id="cd03213">
    <property type="entry name" value="ABCG_EPDR"/>
    <property type="match status" value="1"/>
</dbReference>
<comment type="subcellular location">
    <subcellularLocation>
        <location evidence="1">Membrane</location>
        <topology evidence="1">Multi-pass membrane protein</topology>
    </subcellularLocation>
</comment>
<evidence type="ECO:0000313" key="11">
    <source>
        <dbReference type="Proteomes" id="UP000740883"/>
    </source>
</evidence>
<dbReference type="InterPro" id="IPR003439">
    <property type="entry name" value="ABC_transporter-like_ATP-bd"/>
</dbReference>
<dbReference type="InterPro" id="IPR043926">
    <property type="entry name" value="ABCG_dom"/>
</dbReference>
<dbReference type="InterPro" id="IPR013525">
    <property type="entry name" value="ABC2_TM"/>
</dbReference>
<feature type="transmembrane region" description="Helical" evidence="8">
    <location>
        <begin position="430"/>
        <end position="451"/>
    </location>
</feature>
<keyword evidence="7 8" id="KW-0472">Membrane</keyword>
<gene>
    <name evidence="10" type="primary">ABCG7_0</name>
    <name evidence="10" type="ORF">NGRA_2998</name>
</gene>
<evidence type="ECO:0000256" key="5">
    <source>
        <dbReference type="ARBA" id="ARBA00022840"/>
    </source>
</evidence>
<feature type="transmembrane region" description="Helical" evidence="8">
    <location>
        <begin position="398"/>
        <end position="424"/>
    </location>
</feature>
<dbReference type="InterPro" id="IPR027417">
    <property type="entry name" value="P-loop_NTPase"/>
</dbReference>
<comment type="caution">
    <text evidence="10">The sequence shown here is derived from an EMBL/GenBank/DDBJ whole genome shotgun (WGS) entry which is preliminary data.</text>
</comment>
<keyword evidence="2" id="KW-0813">Transport</keyword>
<evidence type="ECO:0000256" key="7">
    <source>
        <dbReference type="ARBA" id="ARBA00023136"/>
    </source>
</evidence>
<dbReference type="GO" id="GO:0005524">
    <property type="term" value="F:ATP binding"/>
    <property type="evidence" value="ECO:0007669"/>
    <property type="project" value="UniProtKB-KW"/>
</dbReference>
<dbReference type="Proteomes" id="UP000740883">
    <property type="component" value="Unassembled WGS sequence"/>
</dbReference>
<evidence type="ECO:0000256" key="2">
    <source>
        <dbReference type="ARBA" id="ARBA00022448"/>
    </source>
</evidence>
<dbReference type="PANTHER" id="PTHR48041:SF139">
    <property type="entry name" value="PROTEIN SCARLET"/>
    <property type="match status" value="1"/>
</dbReference>
<feature type="transmembrane region" description="Helical" evidence="8">
    <location>
        <begin position="488"/>
        <end position="505"/>
    </location>
</feature>
<dbReference type="PROSITE" id="PS00211">
    <property type="entry name" value="ABC_TRANSPORTER_1"/>
    <property type="match status" value="1"/>
</dbReference>
<keyword evidence="6 8" id="KW-1133">Transmembrane helix</keyword>
<feature type="transmembrane region" description="Helical" evidence="8">
    <location>
        <begin position="543"/>
        <end position="567"/>
    </location>
</feature>
<accession>A0A9P6GVK0</accession>
<evidence type="ECO:0000256" key="4">
    <source>
        <dbReference type="ARBA" id="ARBA00022741"/>
    </source>
</evidence>
<name>A0A9P6GVK0_9MICR</name>
<dbReference type="InterPro" id="IPR017871">
    <property type="entry name" value="ABC_transporter-like_CS"/>
</dbReference>
<keyword evidence="3 8" id="KW-0812">Transmembrane</keyword>
<dbReference type="PANTHER" id="PTHR48041">
    <property type="entry name" value="ABC TRANSPORTER G FAMILY MEMBER 28"/>
    <property type="match status" value="1"/>
</dbReference>
<keyword evidence="4" id="KW-0547">Nucleotide-binding</keyword>
<dbReference type="Pfam" id="PF19055">
    <property type="entry name" value="ABC2_membrane_7"/>
    <property type="match status" value="1"/>
</dbReference>
<keyword evidence="5" id="KW-0067">ATP-binding</keyword>
<dbReference type="InterPro" id="IPR003593">
    <property type="entry name" value="AAA+_ATPase"/>
</dbReference>
<dbReference type="Gene3D" id="3.40.50.300">
    <property type="entry name" value="P-loop containing nucleotide triphosphate hydrolases"/>
    <property type="match status" value="1"/>
</dbReference>
<dbReference type="GO" id="GO:0140359">
    <property type="term" value="F:ABC-type transporter activity"/>
    <property type="evidence" value="ECO:0007669"/>
    <property type="project" value="InterPro"/>
</dbReference>
<dbReference type="PROSITE" id="PS50893">
    <property type="entry name" value="ABC_TRANSPORTER_2"/>
    <property type="match status" value="1"/>
</dbReference>
<protein>
    <submittedName>
        <fullName evidence="10">ABC transporter G family member 7</fullName>
    </submittedName>
</protein>
<evidence type="ECO:0000259" key="9">
    <source>
        <dbReference type="PROSITE" id="PS50893"/>
    </source>
</evidence>
<evidence type="ECO:0000256" key="1">
    <source>
        <dbReference type="ARBA" id="ARBA00004141"/>
    </source>
</evidence>
<feature type="transmembrane region" description="Helical" evidence="8">
    <location>
        <begin position="357"/>
        <end position="377"/>
    </location>
</feature>
<dbReference type="Pfam" id="PF00005">
    <property type="entry name" value="ABC_tran"/>
    <property type="match status" value="1"/>
</dbReference>
<dbReference type="SMART" id="SM00382">
    <property type="entry name" value="AAA"/>
    <property type="match status" value="1"/>
</dbReference>
<proteinExistence type="predicted"/>
<reference evidence="10 11" key="1">
    <citation type="journal article" date="2020" name="Genome Biol. Evol.">
        <title>Comparative genomics of strictly vertically transmitted, feminizing microsporidia endosymbionts of amphipod crustaceans.</title>
        <authorList>
            <person name="Cormier A."/>
            <person name="Chebbi M.A."/>
            <person name="Giraud I."/>
            <person name="Wattier R."/>
            <person name="Teixeira M."/>
            <person name="Gilbert C."/>
            <person name="Rigaud T."/>
            <person name="Cordaux R."/>
        </authorList>
    </citation>
    <scope>NUCLEOTIDE SEQUENCE [LARGE SCALE GENOMIC DNA]</scope>
    <source>
        <strain evidence="10 11">Ou3-Ou53</strain>
    </source>
</reference>
<dbReference type="OrthoDB" id="2196280at2759"/>
<organism evidence="10 11">
    <name type="scientific">Nosema granulosis</name>
    <dbReference type="NCBI Taxonomy" id="83296"/>
    <lineage>
        <taxon>Eukaryota</taxon>
        <taxon>Fungi</taxon>
        <taxon>Fungi incertae sedis</taxon>
        <taxon>Microsporidia</taxon>
        <taxon>Nosematidae</taxon>
        <taxon>Nosema</taxon>
    </lineage>
</organism>
<evidence type="ECO:0000313" key="10">
    <source>
        <dbReference type="EMBL" id="KAF9760827.1"/>
    </source>
</evidence>
<dbReference type="SUPFAM" id="SSF52540">
    <property type="entry name" value="P-loop containing nucleoside triphosphate hydrolases"/>
    <property type="match status" value="1"/>
</dbReference>